<accession>A0ABP6JM17</accession>
<dbReference type="SUPFAM" id="SSF55811">
    <property type="entry name" value="Nudix"/>
    <property type="match status" value="1"/>
</dbReference>
<dbReference type="InterPro" id="IPR015797">
    <property type="entry name" value="NUDIX_hydrolase-like_dom_sf"/>
</dbReference>
<evidence type="ECO:0008006" key="3">
    <source>
        <dbReference type="Google" id="ProtNLM"/>
    </source>
</evidence>
<evidence type="ECO:0000313" key="1">
    <source>
        <dbReference type="EMBL" id="GAA2936194.1"/>
    </source>
</evidence>
<dbReference type="Proteomes" id="UP001501102">
    <property type="component" value="Unassembled WGS sequence"/>
</dbReference>
<name>A0ABP6JM17_STRTU</name>
<protein>
    <recommendedName>
        <fullName evidence="3">NADH pyrophosphatase</fullName>
    </recommendedName>
</protein>
<sequence length="56" mass="6489">MPSSSEIQVDGEEIHEARWFSREELRAAFKYGEVLPPTGNLDRSRLVELWYGEPLP</sequence>
<proteinExistence type="predicted"/>
<dbReference type="EMBL" id="BAAAXZ010000132">
    <property type="protein sequence ID" value="GAA2936194.1"/>
    <property type="molecule type" value="Genomic_DNA"/>
</dbReference>
<evidence type="ECO:0000313" key="2">
    <source>
        <dbReference type="Proteomes" id="UP001501102"/>
    </source>
</evidence>
<reference evidence="2" key="1">
    <citation type="journal article" date="2019" name="Int. J. Syst. Evol. Microbiol.">
        <title>The Global Catalogue of Microorganisms (GCM) 10K type strain sequencing project: providing services to taxonomists for standard genome sequencing and annotation.</title>
        <authorList>
            <consortium name="The Broad Institute Genomics Platform"/>
            <consortium name="The Broad Institute Genome Sequencing Center for Infectious Disease"/>
            <person name="Wu L."/>
            <person name="Ma J."/>
        </authorList>
    </citation>
    <scope>NUCLEOTIDE SEQUENCE [LARGE SCALE GENOMIC DNA]</scope>
    <source>
        <strain evidence="2">JCM 4087</strain>
    </source>
</reference>
<organism evidence="1 2">
    <name type="scientific">Streptomyces thioluteus</name>
    <dbReference type="NCBI Taxonomy" id="66431"/>
    <lineage>
        <taxon>Bacteria</taxon>
        <taxon>Bacillati</taxon>
        <taxon>Actinomycetota</taxon>
        <taxon>Actinomycetes</taxon>
        <taxon>Kitasatosporales</taxon>
        <taxon>Streptomycetaceae</taxon>
        <taxon>Streptomyces</taxon>
    </lineage>
</organism>
<gene>
    <name evidence="1" type="ORF">GCM10020221_34920</name>
</gene>
<comment type="caution">
    <text evidence="1">The sequence shown here is derived from an EMBL/GenBank/DDBJ whole genome shotgun (WGS) entry which is preliminary data.</text>
</comment>
<keyword evidence="2" id="KW-1185">Reference proteome</keyword>